<dbReference type="Pfam" id="PF08837">
    <property type="entry name" value="DUF1810"/>
    <property type="match status" value="1"/>
</dbReference>
<evidence type="ECO:0008006" key="3">
    <source>
        <dbReference type="Google" id="ProtNLM"/>
    </source>
</evidence>
<evidence type="ECO:0000313" key="1">
    <source>
        <dbReference type="EMBL" id="AOS96163.1"/>
    </source>
</evidence>
<dbReference type="Proteomes" id="UP000095672">
    <property type="component" value="Chromosome"/>
</dbReference>
<dbReference type="PATRIC" id="fig|1769779.3.peg.711"/>
<dbReference type="RefSeq" id="WP_069946335.1">
    <property type="nucleotide sequence ID" value="NZ_CP014143.1"/>
</dbReference>
<dbReference type="Gene3D" id="1.25.40.380">
    <property type="entry name" value="Protein of unknown function DUF1810"/>
    <property type="match status" value="1"/>
</dbReference>
<evidence type="ECO:0000313" key="2">
    <source>
        <dbReference type="Proteomes" id="UP000095672"/>
    </source>
</evidence>
<dbReference type="PIRSF" id="PIRSF008546">
    <property type="entry name" value="UCP008546"/>
    <property type="match status" value="1"/>
</dbReference>
<dbReference type="KEGG" id="micc:AUP74_00694"/>
<accession>A0A1C9W4V9</accession>
<keyword evidence="2" id="KW-1185">Reference proteome</keyword>
<name>A0A1C9W4V9_9GAMM</name>
<proteinExistence type="predicted"/>
<gene>
    <name evidence="1" type="ORF">AUP74_00694</name>
</gene>
<organism evidence="1 2">
    <name type="scientific">Microbulbifer aggregans</name>
    <dbReference type="NCBI Taxonomy" id="1769779"/>
    <lineage>
        <taxon>Bacteria</taxon>
        <taxon>Pseudomonadati</taxon>
        <taxon>Pseudomonadota</taxon>
        <taxon>Gammaproteobacteria</taxon>
        <taxon>Cellvibrionales</taxon>
        <taxon>Microbulbiferaceae</taxon>
        <taxon>Microbulbifer</taxon>
    </lineage>
</organism>
<dbReference type="EMBL" id="CP014143">
    <property type="protein sequence ID" value="AOS96163.1"/>
    <property type="molecule type" value="Genomic_DNA"/>
</dbReference>
<reference evidence="2" key="1">
    <citation type="submission" date="2016-01" db="EMBL/GenBank/DDBJ databases">
        <title>Complete genome sequence of Microbulbifer sp. CCB-MM1, a halophile isolated from Matang Mangrove Forest, Perak.</title>
        <authorList>
            <person name="Moh T.H."/>
            <person name="Dinesh B."/>
            <person name="Lau N.-S."/>
            <person name="Go F."/>
            <person name="Alexander Chong S.-C."/>
        </authorList>
    </citation>
    <scope>NUCLEOTIDE SEQUENCE [LARGE SCALE GENOMIC DNA]</scope>
    <source>
        <strain evidence="2">CCB-MM1</strain>
    </source>
</reference>
<dbReference type="SUPFAM" id="SSF140736">
    <property type="entry name" value="Rv1873-like"/>
    <property type="match status" value="1"/>
</dbReference>
<dbReference type="OrthoDB" id="9801870at2"/>
<sequence>MTDDHDLSRFLQAQADSYDQALSELKAGQKRSHWMWYVFPQIQGLGRSATAQHYAIKSRAEAEAYLKHPTLGQRLRECAGALLTLDGLTAHQILGSPDDLKLKSSMTLFNEVAGGDPVFSGVLDKYYGGENDSATLALLSSQQ</sequence>
<dbReference type="InterPro" id="IPR014937">
    <property type="entry name" value="DUF1810"/>
</dbReference>
<dbReference type="STRING" id="1769779.AUP74_00694"/>
<dbReference type="InterPro" id="IPR036287">
    <property type="entry name" value="Rv1873-like_sf"/>
</dbReference>
<dbReference type="AlphaFoldDB" id="A0A1C9W4V9"/>
<protein>
    <recommendedName>
        <fullName evidence="3">Calpastatin</fullName>
    </recommendedName>
</protein>